<proteinExistence type="predicted"/>
<gene>
    <name evidence="1" type="ORF">GETHOR_29110</name>
</gene>
<accession>A0ABM8DUL7</accession>
<dbReference type="InterPro" id="IPR036102">
    <property type="entry name" value="OsmC/Ohrsf"/>
</dbReference>
<dbReference type="RefSeq" id="WP_286354510.1">
    <property type="nucleotide sequence ID" value="NZ_AP027079.1"/>
</dbReference>
<name>A0ABM8DUL7_9BACT</name>
<reference evidence="2" key="1">
    <citation type="journal article" date="2023" name="Int. J. Syst. Evol. Microbiol.">
        <title>Mesoterricola silvestris gen. nov., sp. nov., Mesoterricola sediminis sp. nov., Geothrix oryzae sp. nov., Geothrix edaphica sp. nov., Geothrix rubra sp. nov., and Geothrix limicola sp. nov., six novel members of Acidobacteriota isolated from soils.</title>
        <authorList>
            <person name="Itoh H."/>
            <person name="Sugisawa Y."/>
            <person name="Mise K."/>
            <person name="Xu Z."/>
            <person name="Kuniyasu M."/>
            <person name="Ushijima N."/>
            <person name="Kawano K."/>
            <person name="Kobayashi E."/>
            <person name="Shiratori Y."/>
            <person name="Masuda Y."/>
            <person name="Senoo K."/>
        </authorList>
    </citation>
    <scope>NUCLEOTIDE SEQUENCE [LARGE SCALE GENOMIC DNA]</scope>
    <source>
        <strain evidence="2">Red222</strain>
    </source>
</reference>
<sequence length="148" mass="16210">MAHRYPLTLAWTGSTHDASYTRNATVTAPGKHPLAVSSAAEYAGEVTRWNPEDLLGSALATCHMLTFLALCAKAKVEVVGYEDHAESVLDTVDKVTRITQVHLRPVIRVPRGTSMAKVVELFEKAHKYCFVANSVTCEAVMEPRVVEV</sequence>
<evidence type="ECO:0000313" key="1">
    <source>
        <dbReference type="EMBL" id="BDU70810.1"/>
    </source>
</evidence>
<dbReference type="SUPFAM" id="SSF82784">
    <property type="entry name" value="OsmC-like"/>
    <property type="match status" value="1"/>
</dbReference>
<keyword evidence="2" id="KW-1185">Reference proteome</keyword>
<evidence type="ECO:0000313" key="2">
    <source>
        <dbReference type="Proteomes" id="UP001242010"/>
    </source>
</evidence>
<dbReference type="PANTHER" id="PTHR42830">
    <property type="entry name" value="OSMOTICALLY INDUCIBLE FAMILY PROTEIN"/>
    <property type="match status" value="1"/>
</dbReference>
<dbReference type="InterPro" id="IPR015946">
    <property type="entry name" value="KH_dom-like_a/b"/>
</dbReference>
<dbReference type="Proteomes" id="UP001242010">
    <property type="component" value="Chromosome"/>
</dbReference>
<dbReference type="InterPro" id="IPR003718">
    <property type="entry name" value="OsmC/Ohr_fam"/>
</dbReference>
<dbReference type="InterPro" id="IPR052707">
    <property type="entry name" value="OsmC_Ohr_Peroxiredoxin"/>
</dbReference>
<dbReference type="PANTHER" id="PTHR42830:SF2">
    <property type="entry name" value="OSMC_OHR FAMILY PROTEIN"/>
    <property type="match status" value="1"/>
</dbReference>
<organism evidence="1 2">
    <name type="scientific">Geothrix oryzae</name>
    <dbReference type="NCBI Taxonomy" id="2927975"/>
    <lineage>
        <taxon>Bacteria</taxon>
        <taxon>Pseudomonadati</taxon>
        <taxon>Acidobacteriota</taxon>
        <taxon>Holophagae</taxon>
        <taxon>Holophagales</taxon>
        <taxon>Holophagaceae</taxon>
        <taxon>Geothrix</taxon>
    </lineage>
</organism>
<dbReference type="EMBL" id="AP027079">
    <property type="protein sequence ID" value="BDU70810.1"/>
    <property type="molecule type" value="Genomic_DNA"/>
</dbReference>
<dbReference type="Pfam" id="PF02566">
    <property type="entry name" value="OsmC"/>
    <property type="match status" value="1"/>
</dbReference>
<dbReference type="Gene3D" id="3.30.300.20">
    <property type="match status" value="1"/>
</dbReference>
<protein>
    <submittedName>
        <fullName evidence="1">Peroxiredoxin</fullName>
    </submittedName>
</protein>